<accession>A0ABW8T1A0</accession>
<evidence type="ECO:0000313" key="2">
    <source>
        <dbReference type="Proteomes" id="UP001623591"/>
    </source>
</evidence>
<name>A0ABW8T1A0_9CLOT</name>
<gene>
    <name evidence="1" type="ORF">ACJDUG_00800</name>
</gene>
<dbReference type="RefSeq" id="WP_406767972.1">
    <property type="nucleotide sequence ID" value="NZ_JBJHZZ010000001.1"/>
</dbReference>
<dbReference type="EMBL" id="JBJHZZ010000001">
    <property type="protein sequence ID" value="MFL0245512.1"/>
    <property type="molecule type" value="Genomic_DNA"/>
</dbReference>
<dbReference type="Proteomes" id="UP001623591">
    <property type="component" value="Unassembled WGS sequence"/>
</dbReference>
<sequence>MEELKISIDDRCPYCSSDNINPSGNSHKVKGYPEYESFVCKKCGQEFRILKNK</sequence>
<reference evidence="1 2" key="1">
    <citation type="submission" date="2024-11" db="EMBL/GenBank/DDBJ databases">
        <authorList>
            <person name="Heng Y.C."/>
            <person name="Lim A.C.H."/>
            <person name="Lee J.K.Y."/>
            <person name="Kittelmann S."/>
        </authorList>
    </citation>
    <scope>NUCLEOTIDE SEQUENCE [LARGE SCALE GENOMIC DNA]</scope>
    <source>
        <strain evidence="1 2">WILCCON 0185</strain>
    </source>
</reference>
<protein>
    <submittedName>
        <fullName evidence="1">Uncharacterized protein</fullName>
    </submittedName>
</protein>
<comment type="caution">
    <text evidence="1">The sequence shown here is derived from an EMBL/GenBank/DDBJ whole genome shotgun (WGS) entry which is preliminary data.</text>
</comment>
<proteinExistence type="predicted"/>
<evidence type="ECO:0000313" key="1">
    <source>
        <dbReference type="EMBL" id="MFL0245512.1"/>
    </source>
</evidence>
<keyword evidence="2" id="KW-1185">Reference proteome</keyword>
<organism evidence="1 2">
    <name type="scientific">Candidatus Clostridium stratigraminis</name>
    <dbReference type="NCBI Taxonomy" id="3381661"/>
    <lineage>
        <taxon>Bacteria</taxon>
        <taxon>Bacillati</taxon>
        <taxon>Bacillota</taxon>
        <taxon>Clostridia</taxon>
        <taxon>Eubacteriales</taxon>
        <taxon>Clostridiaceae</taxon>
        <taxon>Clostridium</taxon>
    </lineage>
</organism>